<evidence type="ECO:0000313" key="7">
    <source>
        <dbReference type="JaponicusDB" id="SJAG_00580"/>
    </source>
</evidence>
<evidence type="ECO:0000256" key="4">
    <source>
        <dbReference type="ARBA" id="ARBA00022842"/>
    </source>
</evidence>
<dbReference type="RefSeq" id="XP_002171857.1">
    <property type="nucleotide sequence ID" value="XM_002171821.2"/>
</dbReference>
<evidence type="ECO:0000256" key="1">
    <source>
        <dbReference type="ARBA" id="ARBA00001946"/>
    </source>
</evidence>
<evidence type="ECO:0000256" key="2">
    <source>
        <dbReference type="ARBA" id="ARBA00022679"/>
    </source>
</evidence>
<evidence type="ECO:0000256" key="3">
    <source>
        <dbReference type="ARBA" id="ARBA00022723"/>
    </source>
</evidence>
<dbReference type="GO" id="GO:0004337">
    <property type="term" value="F:(2E,6E)-farnesyl diphosphate synthase activity"/>
    <property type="evidence" value="ECO:0000318"/>
    <property type="project" value="GO_Central"/>
</dbReference>
<dbReference type="VEuPathDB" id="FungiDB:SJAG_00580"/>
<keyword evidence="8" id="KW-1185">Reference proteome</keyword>
<comment type="similarity">
    <text evidence="5">Belongs to the FPP/GGPP synthase family.</text>
</comment>
<evidence type="ECO:0000313" key="6">
    <source>
        <dbReference type="EMBL" id="EEB05564.1"/>
    </source>
</evidence>
<dbReference type="eggNOG" id="KOG0711">
    <property type="taxonomic scope" value="Eukaryota"/>
</dbReference>
<dbReference type="Gene3D" id="1.10.600.10">
    <property type="entry name" value="Farnesyl Diphosphate Synthase"/>
    <property type="match status" value="1"/>
</dbReference>
<evidence type="ECO:0000313" key="8">
    <source>
        <dbReference type="Proteomes" id="UP000001744"/>
    </source>
</evidence>
<dbReference type="InterPro" id="IPR000092">
    <property type="entry name" value="Polyprenyl_synt"/>
</dbReference>
<dbReference type="AlphaFoldDB" id="B6JW13"/>
<dbReference type="JaponicusDB" id="SJAG_00580">
    <property type="gene designation" value="spo9"/>
</dbReference>
<dbReference type="EMBL" id="KE651166">
    <property type="protein sequence ID" value="EEB05564.1"/>
    <property type="molecule type" value="Genomic_DNA"/>
</dbReference>
<dbReference type="GeneID" id="7051276"/>
<dbReference type="GO" id="GO:0046872">
    <property type="term" value="F:metal ion binding"/>
    <property type="evidence" value="ECO:0007669"/>
    <property type="project" value="UniProtKB-KW"/>
</dbReference>
<dbReference type="GO" id="GO:0004311">
    <property type="term" value="F:geranylgeranyl diphosphate synthase activity"/>
    <property type="evidence" value="ECO:0007669"/>
    <property type="project" value="EnsemblFungi"/>
</dbReference>
<dbReference type="InterPro" id="IPR008949">
    <property type="entry name" value="Isoprenoid_synthase_dom_sf"/>
</dbReference>
<dbReference type="SUPFAM" id="SSF48576">
    <property type="entry name" value="Terpenoid synthases"/>
    <property type="match status" value="1"/>
</dbReference>
<dbReference type="OMA" id="CFLMADD"/>
<dbReference type="InterPro" id="IPR033749">
    <property type="entry name" value="Polyprenyl_synt_CS"/>
</dbReference>
<name>B6JW13_SCHJY</name>
<dbReference type="GO" id="GO:0033386">
    <property type="term" value="P:geranylgeranyl diphosphate biosynthetic process"/>
    <property type="evidence" value="ECO:0007669"/>
    <property type="project" value="EnsemblFungi"/>
</dbReference>
<proteinExistence type="inferred from homology"/>
<dbReference type="SFLD" id="SFLDS00005">
    <property type="entry name" value="Isoprenoid_Synthase_Type_I"/>
    <property type="match status" value="1"/>
</dbReference>
<dbReference type="InterPro" id="IPR039702">
    <property type="entry name" value="FPS1-like"/>
</dbReference>
<dbReference type="PANTHER" id="PTHR11525:SF0">
    <property type="entry name" value="FARNESYL PYROPHOSPHATE SYNTHASE"/>
    <property type="match status" value="1"/>
</dbReference>
<dbReference type="PROSITE" id="PS00723">
    <property type="entry name" value="POLYPRENYL_SYNTHASE_1"/>
    <property type="match status" value="1"/>
</dbReference>
<evidence type="ECO:0000256" key="5">
    <source>
        <dbReference type="RuleBase" id="RU004466"/>
    </source>
</evidence>
<dbReference type="CDD" id="cd00685">
    <property type="entry name" value="Trans_IPPS_HT"/>
    <property type="match status" value="1"/>
</dbReference>
<dbReference type="Pfam" id="PF00348">
    <property type="entry name" value="polyprenyl_synt"/>
    <property type="match status" value="1"/>
</dbReference>
<protein>
    <submittedName>
        <fullName evidence="6">Farnesyl pyrophosphate synthetase</fullName>
    </submittedName>
</protein>
<keyword evidence="2 5" id="KW-0808">Transferase</keyword>
<dbReference type="GO" id="GO:0005737">
    <property type="term" value="C:cytoplasm"/>
    <property type="evidence" value="ECO:0000318"/>
    <property type="project" value="GO_Central"/>
</dbReference>
<keyword evidence="4" id="KW-0460">Magnesium</keyword>
<dbReference type="HOGENOM" id="CLU_028376_1_0_1"/>
<dbReference type="PANTHER" id="PTHR11525">
    <property type="entry name" value="FARNESYL-PYROPHOSPHATE SYNTHETASE"/>
    <property type="match status" value="1"/>
</dbReference>
<keyword evidence="3" id="KW-0479">Metal-binding</keyword>
<dbReference type="SFLD" id="SFLDG01017">
    <property type="entry name" value="Polyprenyl_Transferase_Like"/>
    <property type="match status" value="1"/>
</dbReference>
<dbReference type="OrthoDB" id="10257492at2759"/>
<comment type="cofactor">
    <cofactor evidence="1">
        <name>Mg(2+)</name>
        <dbReference type="ChEBI" id="CHEBI:18420"/>
    </cofactor>
</comment>
<dbReference type="STRING" id="402676.B6JW13"/>
<dbReference type="GO" id="GO:0045337">
    <property type="term" value="P:farnesyl diphosphate biosynthetic process"/>
    <property type="evidence" value="ECO:0000318"/>
    <property type="project" value="GO_Central"/>
</dbReference>
<reference evidence="6 8" key="1">
    <citation type="journal article" date="2011" name="Science">
        <title>Comparative functional genomics of the fission yeasts.</title>
        <authorList>
            <person name="Rhind N."/>
            <person name="Chen Z."/>
            <person name="Yassour M."/>
            <person name="Thompson D.A."/>
            <person name="Haas B.J."/>
            <person name="Habib N."/>
            <person name="Wapinski I."/>
            <person name="Roy S."/>
            <person name="Lin M.F."/>
            <person name="Heiman D.I."/>
            <person name="Young S.K."/>
            <person name="Furuya K."/>
            <person name="Guo Y."/>
            <person name="Pidoux A."/>
            <person name="Chen H.M."/>
            <person name="Robbertse B."/>
            <person name="Goldberg J.M."/>
            <person name="Aoki K."/>
            <person name="Bayne E.H."/>
            <person name="Berlin A.M."/>
            <person name="Desjardins C.A."/>
            <person name="Dobbs E."/>
            <person name="Dukaj L."/>
            <person name="Fan L."/>
            <person name="FitzGerald M.G."/>
            <person name="French C."/>
            <person name="Gujja S."/>
            <person name="Hansen K."/>
            <person name="Keifenheim D."/>
            <person name="Levin J.Z."/>
            <person name="Mosher R.A."/>
            <person name="Mueller C.A."/>
            <person name="Pfiffner J."/>
            <person name="Priest M."/>
            <person name="Russ C."/>
            <person name="Smialowska A."/>
            <person name="Swoboda P."/>
            <person name="Sykes S.M."/>
            <person name="Vaughn M."/>
            <person name="Vengrova S."/>
            <person name="Yoder R."/>
            <person name="Zeng Q."/>
            <person name="Allshire R."/>
            <person name="Baulcombe D."/>
            <person name="Birren B.W."/>
            <person name="Brown W."/>
            <person name="Ekwall K."/>
            <person name="Kellis M."/>
            <person name="Leatherwood J."/>
            <person name="Levin H."/>
            <person name="Margalit H."/>
            <person name="Martienssen R."/>
            <person name="Nieduszynski C.A."/>
            <person name="Spatafora J.W."/>
            <person name="Friedman N."/>
            <person name="Dalgaard J.Z."/>
            <person name="Baumann P."/>
            <person name="Niki H."/>
            <person name="Regev A."/>
            <person name="Nusbaum C."/>
        </authorList>
    </citation>
    <scope>NUCLEOTIDE SEQUENCE [LARGE SCALE GENOMIC DNA]</scope>
    <source>
        <strain evidence="8">yFS275 / FY16936</strain>
    </source>
</reference>
<organism evidence="6 8">
    <name type="scientific">Schizosaccharomyces japonicus (strain yFS275 / FY16936)</name>
    <name type="common">Fission yeast</name>
    <dbReference type="NCBI Taxonomy" id="402676"/>
    <lineage>
        <taxon>Eukaryota</taxon>
        <taxon>Fungi</taxon>
        <taxon>Dikarya</taxon>
        <taxon>Ascomycota</taxon>
        <taxon>Taphrinomycotina</taxon>
        <taxon>Schizosaccharomycetes</taxon>
        <taxon>Schizosaccharomycetales</taxon>
        <taxon>Schizosaccharomycetaceae</taxon>
        <taxon>Schizosaccharomyces</taxon>
    </lineage>
</organism>
<dbReference type="Proteomes" id="UP000001744">
    <property type="component" value="Unassembled WGS sequence"/>
</dbReference>
<sequence>MKRDYSAHFAIILDTLTQSLSKLNCPEGLKENVLHTITQNTIGGKGTRGKAVLESVKVLLGTELTDDMHEKSCLLGWIVEMLQGSFLVADDIMDKSLTRRGRPCWYLQVGTSRAFTEAVMMENLVFVLLRLFFRDQPYYKELLDTFHEILLQTETGQEMDLILSIGGVPMNTSFSLKAYEFIVTYKTAYYSFYLPIKCAMILVGMKEKQAYVDAKRLAVQLGRYFQFQDDFLDCYGDSNVVGKIGTDIRERKCTWLICYALYKASPEERELLLSNYGKHDMESENTIKKLYNDLKMTDLYDELEHLFIKDIGREIQQLDETTGLKRAAFEILFRKMQKRKK</sequence>
<accession>B6JW13</accession>
<gene>
    <name evidence="7" type="primary">spo9</name>
    <name evidence="6" type="ORF">SJAG_00580</name>
</gene>
<dbReference type="GO" id="GO:0004161">
    <property type="term" value="F:dimethylallyltranstransferase activity"/>
    <property type="evidence" value="ECO:0000318"/>
    <property type="project" value="GO_Central"/>
</dbReference>